<sequence length="329" mass="37895">MKPKEMVLDALQGKRGPIPWIEIETRDELIAKTFGLEKVGWQERVKYAKFVGQDAVGIAHWDRFGNEMVEYNGVLGFKPLIKEREDLDKLKIPEEIDEDFLRNRVKEAKEAIGDSGLALFVAHIFCLDPVIIDLGFENFCYKLYEDIDLIKEIMERYTQYFMKLDRLYSSMPEIDFIWVGEDIAFNSGTYVQPELFRNLVLPYFRRMAEEIKKPWIYHSDGNITQVIEDLLTLGMDAIHPIQPDVMDIYSLIKTLGQRTTLIGNVDLTLLTRGTPESVYAEVTKLMETCGRQGRYILSSSNSLANFVHPDNVIAMGKAKRDFLAKNYGL</sequence>
<dbReference type="InterPro" id="IPR000257">
    <property type="entry name" value="Uroporphyrinogen_deCOase"/>
</dbReference>
<evidence type="ECO:0000313" key="3">
    <source>
        <dbReference type="Proteomes" id="UP000323521"/>
    </source>
</evidence>
<protein>
    <recommendedName>
        <fullName evidence="1">Uroporphyrinogen decarboxylase (URO-D) domain-containing protein</fullName>
    </recommendedName>
</protein>
<dbReference type="Proteomes" id="UP000323521">
    <property type="component" value="Chromosome"/>
</dbReference>
<evidence type="ECO:0000313" key="2">
    <source>
        <dbReference type="EMBL" id="ATW25872.1"/>
    </source>
</evidence>
<dbReference type="GO" id="GO:0004853">
    <property type="term" value="F:uroporphyrinogen decarboxylase activity"/>
    <property type="evidence" value="ECO:0007669"/>
    <property type="project" value="InterPro"/>
</dbReference>
<dbReference type="OrthoDB" id="9771599at2"/>
<dbReference type="InterPro" id="IPR038071">
    <property type="entry name" value="UROD/MetE-like_sf"/>
</dbReference>
<keyword evidence="3" id="KW-1185">Reference proteome</keyword>
<dbReference type="AlphaFoldDB" id="A0A3G1KTS9"/>
<dbReference type="EMBL" id="CP017634">
    <property type="protein sequence ID" value="ATW25872.1"/>
    <property type="molecule type" value="Genomic_DNA"/>
</dbReference>
<organism evidence="2 3">
    <name type="scientific">Formimonas warabiya</name>
    <dbReference type="NCBI Taxonomy" id="1761012"/>
    <lineage>
        <taxon>Bacteria</taxon>
        <taxon>Bacillati</taxon>
        <taxon>Bacillota</taxon>
        <taxon>Clostridia</taxon>
        <taxon>Eubacteriales</taxon>
        <taxon>Peptococcaceae</taxon>
        <taxon>Candidatus Formimonas</taxon>
    </lineage>
</organism>
<name>A0A3G1KTS9_FORW1</name>
<accession>A0A3G1KTS9</accession>
<gene>
    <name evidence="2" type="ORF">DCMF_14815</name>
</gene>
<evidence type="ECO:0000259" key="1">
    <source>
        <dbReference type="Pfam" id="PF01208"/>
    </source>
</evidence>
<dbReference type="KEGG" id="fwa:DCMF_14815"/>
<dbReference type="PANTHER" id="PTHR47099">
    <property type="entry name" value="METHYLCOBAMIDE:COM METHYLTRANSFERASE MTBA"/>
    <property type="match status" value="1"/>
</dbReference>
<reference evidence="2 3" key="1">
    <citation type="submission" date="2016-10" db="EMBL/GenBank/DDBJ databases">
        <title>Complete Genome Sequence of Peptococcaceae strain DCMF.</title>
        <authorList>
            <person name="Edwards R.J."/>
            <person name="Holland S.I."/>
            <person name="Deshpande N.P."/>
            <person name="Wong Y.K."/>
            <person name="Ertan H."/>
            <person name="Manefield M."/>
            <person name="Russell T.L."/>
            <person name="Lee M.J."/>
        </authorList>
    </citation>
    <scope>NUCLEOTIDE SEQUENCE [LARGE SCALE GENOMIC DNA]</scope>
    <source>
        <strain evidence="2 3">DCMF</strain>
    </source>
</reference>
<dbReference type="InterPro" id="IPR052024">
    <property type="entry name" value="Methanogen_methyltrans"/>
</dbReference>
<feature type="domain" description="Uroporphyrinogen decarboxylase (URO-D)" evidence="1">
    <location>
        <begin position="78"/>
        <end position="320"/>
    </location>
</feature>
<dbReference type="Pfam" id="PF01208">
    <property type="entry name" value="URO-D"/>
    <property type="match status" value="1"/>
</dbReference>
<dbReference type="SUPFAM" id="SSF51726">
    <property type="entry name" value="UROD/MetE-like"/>
    <property type="match status" value="1"/>
</dbReference>
<proteinExistence type="predicted"/>
<dbReference type="RefSeq" id="WP_148135135.1">
    <property type="nucleotide sequence ID" value="NZ_CP017634.1"/>
</dbReference>
<dbReference type="GO" id="GO:0006779">
    <property type="term" value="P:porphyrin-containing compound biosynthetic process"/>
    <property type="evidence" value="ECO:0007669"/>
    <property type="project" value="InterPro"/>
</dbReference>
<dbReference type="PANTHER" id="PTHR47099:SF1">
    <property type="entry name" value="METHYLCOBAMIDE:COM METHYLTRANSFERASE MTBA"/>
    <property type="match status" value="1"/>
</dbReference>
<dbReference type="Gene3D" id="3.20.20.210">
    <property type="match status" value="1"/>
</dbReference>